<dbReference type="SUPFAM" id="SSF158457">
    <property type="entry name" value="Orange domain-like"/>
    <property type="match status" value="1"/>
</dbReference>
<organism evidence="2">
    <name type="scientific">Thrips palmi</name>
    <name type="common">Melon thrips</name>
    <dbReference type="NCBI Taxonomy" id="161013"/>
    <lineage>
        <taxon>Eukaryota</taxon>
        <taxon>Metazoa</taxon>
        <taxon>Ecdysozoa</taxon>
        <taxon>Arthropoda</taxon>
        <taxon>Hexapoda</taxon>
        <taxon>Insecta</taxon>
        <taxon>Pterygota</taxon>
        <taxon>Neoptera</taxon>
        <taxon>Paraneoptera</taxon>
        <taxon>Thysanoptera</taxon>
        <taxon>Terebrantia</taxon>
        <taxon>Thripoidea</taxon>
        <taxon>Thripidae</taxon>
        <taxon>Thrips</taxon>
    </lineage>
</organism>
<gene>
    <name evidence="2" type="primary">LOC117654059</name>
</gene>
<dbReference type="GeneID" id="117654059"/>
<dbReference type="Gene3D" id="6.10.250.980">
    <property type="match status" value="1"/>
</dbReference>
<dbReference type="AlphaFoldDB" id="A0A6P9AKS6"/>
<sequence length="99" mass="10828">MGTMGPLLACSAGPLGASAGSPEVLLQGYRSCLHEALRVLVEAEGAPTADPRVLALTAHLTRRQAALEMAEESRRQHQHLQQSQLLQHYFRGVDLHYSR</sequence>
<dbReference type="KEGG" id="tpal:117654059"/>
<dbReference type="InParanoid" id="A0A6P9AKS6"/>
<reference evidence="2" key="1">
    <citation type="submission" date="2025-08" db="UniProtKB">
        <authorList>
            <consortium name="RefSeq"/>
        </authorList>
    </citation>
    <scope>IDENTIFICATION</scope>
    <source>
        <tissue evidence="2">Total insect</tissue>
    </source>
</reference>
<protein>
    <submittedName>
        <fullName evidence="2">Uncharacterized protein LOC117654059</fullName>
    </submittedName>
</protein>
<keyword evidence="1" id="KW-1185">Reference proteome</keyword>
<name>A0A6P9AKS6_THRPL</name>
<proteinExistence type="predicted"/>
<dbReference type="RefSeq" id="XP_034256091.1">
    <property type="nucleotide sequence ID" value="XM_034400200.1"/>
</dbReference>
<dbReference type="Proteomes" id="UP000515158">
    <property type="component" value="Unplaced"/>
</dbReference>
<evidence type="ECO:0000313" key="2">
    <source>
        <dbReference type="RefSeq" id="XP_034256091.1"/>
    </source>
</evidence>
<dbReference type="OrthoDB" id="10502400at2759"/>
<evidence type="ECO:0000313" key="1">
    <source>
        <dbReference type="Proteomes" id="UP000515158"/>
    </source>
</evidence>
<accession>A0A6P9AKS6</accession>